<comment type="caution">
    <text evidence="6">The sequence shown here is derived from an EMBL/GenBank/DDBJ whole genome shotgun (WGS) entry which is preliminary data.</text>
</comment>
<name>A0ABP8U2C7_9ACTN</name>
<reference evidence="7" key="1">
    <citation type="journal article" date="2019" name="Int. J. Syst. Evol. Microbiol.">
        <title>The Global Catalogue of Microorganisms (GCM) 10K type strain sequencing project: providing services to taxonomists for standard genome sequencing and annotation.</title>
        <authorList>
            <consortium name="The Broad Institute Genomics Platform"/>
            <consortium name="The Broad Institute Genome Sequencing Center for Infectious Disease"/>
            <person name="Wu L."/>
            <person name="Ma J."/>
        </authorList>
    </citation>
    <scope>NUCLEOTIDE SEQUENCE [LARGE SCALE GENOMIC DNA]</scope>
    <source>
        <strain evidence="7">JCM 17939</strain>
    </source>
</reference>
<dbReference type="PROSITE" id="PS50931">
    <property type="entry name" value="HTH_LYSR"/>
    <property type="match status" value="1"/>
</dbReference>
<evidence type="ECO:0000259" key="5">
    <source>
        <dbReference type="PROSITE" id="PS50931"/>
    </source>
</evidence>
<keyword evidence="7" id="KW-1185">Reference proteome</keyword>
<sequence>MISSRQLEYFQAVARELHFTRAAGALRIAQPALSQQIRKLERQLGVVLFERDNHRVALTEAGSALLERADRILSDLGAVEDEMRGWAGGTRGRIRLGVARGLISGMSRLLAEFCTAYPGIEMRFREMTTGEMVEGLLAGQLDVATVAEVPQNEPRLAARPLGEEPLVLIVAPDAPPRHATPAALTDAASPGTAFAPGGQARVAELGDLDLVTYAAGSVVREVVAGALADAGVSGRFRFETRDYGTARSLVSVGLAAAVLPRSVATEPGPPVRVIDLEPVLTWRPSLAWSAVRVPTPALKAFVEFVAEHGDILGLSPRG</sequence>
<dbReference type="Pfam" id="PF03466">
    <property type="entry name" value="LysR_substrate"/>
    <property type="match status" value="1"/>
</dbReference>
<keyword evidence="3" id="KW-0238">DNA-binding</keyword>
<evidence type="ECO:0000256" key="2">
    <source>
        <dbReference type="ARBA" id="ARBA00023015"/>
    </source>
</evidence>
<accession>A0ABP8U2C7</accession>
<dbReference type="InterPro" id="IPR036390">
    <property type="entry name" value="WH_DNA-bd_sf"/>
</dbReference>
<evidence type="ECO:0000256" key="3">
    <source>
        <dbReference type="ARBA" id="ARBA00023125"/>
    </source>
</evidence>
<proteinExistence type="inferred from homology"/>
<dbReference type="EMBL" id="BAABHK010000002">
    <property type="protein sequence ID" value="GAA4622269.1"/>
    <property type="molecule type" value="Genomic_DNA"/>
</dbReference>
<dbReference type="Gene3D" id="3.40.190.290">
    <property type="match status" value="1"/>
</dbReference>
<keyword evidence="4" id="KW-0804">Transcription</keyword>
<comment type="similarity">
    <text evidence="1">Belongs to the LysR transcriptional regulatory family.</text>
</comment>
<keyword evidence="2" id="KW-0805">Transcription regulation</keyword>
<dbReference type="SUPFAM" id="SSF46785">
    <property type="entry name" value="Winged helix' DNA-binding domain"/>
    <property type="match status" value="1"/>
</dbReference>
<dbReference type="Gene3D" id="1.10.10.10">
    <property type="entry name" value="Winged helix-like DNA-binding domain superfamily/Winged helix DNA-binding domain"/>
    <property type="match status" value="1"/>
</dbReference>
<dbReference type="PRINTS" id="PR00039">
    <property type="entry name" value="HTHLYSR"/>
</dbReference>
<evidence type="ECO:0000256" key="1">
    <source>
        <dbReference type="ARBA" id="ARBA00009437"/>
    </source>
</evidence>
<organism evidence="6 7">
    <name type="scientific">Actinoallomurus vinaceus</name>
    <dbReference type="NCBI Taxonomy" id="1080074"/>
    <lineage>
        <taxon>Bacteria</taxon>
        <taxon>Bacillati</taxon>
        <taxon>Actinomycetota</taxon>
        <taxon>Actinomycetes</taxon>
        <taxon>Streptosporangiales</taxon>
        <taxon>Thermomonosporaceae</taxon>
        <taxon>Actinoallomurus</taxon>
    </lineage>
</organism>
<dbReference type="InterPro" id="IPR005119">
    <property type="entry name" value="LysR_subst-bd"/>
</dbReference>
<evidence type="ECO:0000313" key="7">
    <source>
        <dbReference type="Proteomes" id="UP001501442"/>
    </source>
</evidence>
<feature type="domain" description="HTH lysR-type" evidence="5">
    <location>
        <begin position="2"/>
        <end position="59"/>
    </location>
</feature>
<dbReference type="CDD" id="cd05466">
    <property type="entry name" value="PBP2_LTTR_substrate"/>
    <property type="match status" value="1"/>
</dbReference>
<dbReference type="PANTHER" id="PTHR30346:SF28">
    <property type="entry name" value="HTH-TYPE TRANSCRIPTIONAL REGULATOR CYNR"/>
    <property type="match status" value="1"/>
</dbReference>
<evidence type="ECO:0000256" key="4">
    <source>
        <dbReference type="ARBA" id="ARBA00023163"/>
    </source>
</evidence>
<protein>
    <submittedName>
        <fullName evidence="6">LysR substrate-binding domain-containing protein</fullName>
    </submittedName>
</protein>
<dbReference type="RefSeq" id="WP_345429798.1">
    <property type="nucleotide sequence ID" value="NZ_BAABHK010000002.1"/>
</dbReference>
<gene>
    <name evidence="6" type="ORF">GCM10023196_013770</name>
</gene>
<dbReference type="Proteomes" id="UP001501442">
    <property type="component" value="Unassembled WGS sequence"/>
</dbReference>
<evidence type="ECO:0000313" key="6">
    <source>
        <dbReference type="EMBL" id="GAA4622269.1"/>
    </source>
</evidence>
<dbReference type="PANTHER" id="PTHR30346">
    <property type="entry name" value="TRANSCRIPTIONAL DUAL REGULATOR HCAR-RELATED"/>
    <property type="match status" value="1"/>
</dbReference>
<dbReference type="InterPro" id="IPR000847">
    <property type="entry name" value="LysR_HTH_N"/>
</dbReference>
<dbReference type="InterPro" id="IPR036388">
    <property type="entry name" value="WH-like_DNA-bd_sf"/>
</dbReference>
<dbReference type="SUPFAM" id="SSF53850">
    <property type="entry name" value="Periplasmic binding protein-like II"/>
    <property type="match status" value="1"/>
</dbReference>
<dbReference type="Pfam" id="PF00126">
    <property type="entry name" value="HTH_1"/>
    <property type="match status" value="1"/>
</dbReference>